<dbReference type="Gene3D" id="3.30.230.10">
    <property type="match status" value="1"/>
</dbReference>
<dbReference type="PANTHER" id="PTHR43718">
    <property type="entry name" value="LON PROTEASE"/>
    <property type="match status" value="1"/>
</dbReference>
<comment type="subunit">
    <text evidence="7">Homohexamer. Organized in a ring with a central cavity.</text>
</comment>
<reference evidence="14 15" key="1">
    <citation type="submission" date="2014-04" db="EMBL/GenBank/DDBJ databases">
        <title>Genome reduction and metabolic complementation of the dual endosymbionts in the whitefly Bemisia tabaci.</title>
        <authorList>
            <person name="Rao Q."/>
            <person name="Rollat-Farnier P.-A."/>
            <person name="Zhang Z.-X."/>
            <person name="Santos-Garcia D."/>
            <person name="Silva F.J."/>
            <person name="Moya A."/>
            <person name="Zhu D.-T."/>
            <person name="Klein C.C."/>
            <person name="Vavre F."/>
            <person name="Sagot M.-F."/>
            <person name="Liu S.-S."/>
            <person name="Mouton L."/>
            <person name="Wang X.-W."/>
        </authorList>
    </citation>
    <scope>NUCLEOTIDE SEQUENCE [LARGE SCALE GENOMIC DNA]</scope>
    <source>
        <strain evidence="14 15">BT-Q</strain>
    </source>
</reference>
<dbReference type="GO" id="GO:0005524">
    <property type="term" value="F:ATP binding"/>
    <property type="evidence" value="ECO:0007669"/>
    <property type="project" value="UniProtKB-KW"/>
</dbReference>
<dbReference type="Pfam" id="PF22667">
    <property type="entry name" value="Lon_lid"/>
    <property type="match status" value="1"/>
</dbReference>
<feature type="active site" evidence="8 10">
    <location>
        <position position="725"/>
    </location>
</feature>
<dbReference type="KEGG" id="paly:O3E_00280"/>
<dbReference type="InterPro" id="IPR003593">
    <property type="entry name" value="AAA+_ATPase"/>
</dbReference>
<dbReference type="SMART" id="SM00464">
    <property type="entry name" value="LON"/>
    <property type="match status" value="1"/>
</dbReference>
<evidence type="ECO:0000256" key="2">
    <source>
        <dbReference type="ARBA" id="ARBA00022741"/>
    </source>
</evidence>
<dbReference type="Pfam" id="PF00004">
    <property type="entry name" value="AAA"/>
    <property type="match status" value="1"/>
</dbReference>
<feature type="active site" evidence="8 10">
    <location>
        <position position="682"/>
    </location>
</feature>
<dbReference type="GO" id="GO:0004176">
    <property type="term" value="F:ATP-dependent peptidase activity"/>
    <property type="evidence" value="ECO:0007669"/>
    <property type="project" value="UniProtKB-UniRule"/>
</dbReference>
<evidence type="ECO:0000256" key="4">
    <source>
        <dbReference type="ARBA" id="ARBA00022825"/>
    </source>
</evidence>
<feature type="domain" description="Lon proteolytic" evidence="12">
    <location>
        <begin position="594"/>
        <end position="774"/>
    </location>
</feature>
<dbReference type="InterPro" id="IPR015947">
    <property type="entry name" value="PUA-like_sf"/>
</dbReference>
<organism evidence="14 15">
    <name type="scientific">Candidatus Portiera aleyrodidarum MED</name>
    <name type="common">Bemisia tabaci</name>
    <dbReference type="NCBI Taxonomy" id="1163752"/>
    <lineage>
        <taxon>Bacteria</taxon>
        <taxon>Pseudomonadati</taxon>
        <taxon>Pseudomonadota</taxon>
        <taxon>Gammaproteobacteria</taxon>
        <taxon>Candidatus Johnevansiales</taxon>
        <taxon>Candidatus Johnevansiaceae</taxon>
        <taxon>Candidatus Portiera</taxon>
    </lineage>
</organism>
<dbReference type="AlphaFoldDB" id="A0AAU8S2Z2"/>
<evidence type="ECO:0000256" key="5">
    <source>
        <dbReference type="ARBA" id="ARBA00022840"/>
    </source>
</evidence>
<dbReference type="SMART" id="SM00382">
    <property type="entry name" value="AAA"/>
    <property type="match status" value="1"/>
</dbReference>
<evidence type="ECO:0000313" key="14">
    <source>
        <dbReference type="EMBL" id="AJF23997.1"/>
    </source>
</evidence>
<evidence type="ECO:0000256" key="1">
    <source>
        <dbReference type="ARBA" id="ARBA00022670"/>
    </source>
</evidence>
<comment type="similarity">
    <text evidence="7 10 11">Belongs to the peptidase S16 family.</text>
</comment>
<dbReference type="GO" id="GO:0006515">
    <property type="term" value="P:protein quality control for misfolded or incompletely synthesized proteins"/>
    <property type="evidence" value="ECO:0007669"/>
    <property type="project" value="TreeGrafter"/>
</dbReference>
<dbReference type="Proteomes" id="UP000031624">
    <property type="component" value="Chromosome"/>
</dbReference>
<dbReference type="GO" id="GO:0016887">
    <property type="term" value="F:ATP hydrolysis activity"/>
    <property type="evidence" value="ECO:0007669"/>
    <property type="project" value="InterPro"/>
</dbReference>
<dbReference type="InterPro" id="IPR008269">
    <property type="entry name" value="Lon_proteolytic"/>
</dbReference>
<keyword evidence="1 7" id="KW-0645">Protease</keyword>
<evidence type="ECO:0000256" key="7">
    <source>
        <dbReference type="PIRNR" id="PIRNR001174"/>
    </source>
</evidence>
<dbReference type="Pfam" id="PF02190">
    <property type="entry name" value="LON_substr_bdg"/>
    <property type="match status" value="1"/>
</dbReference>
<dbReference type="Gene3D" id="1.10.8.60">
    <property type="match status" value="1"/>
</dbReference>
<dbReference type="InterPro" id="IPR027417">
    <property type="entry name" value="P-loop_NTPase"/>
</dbReference>
<feature type="domain" description="Lon N-terminal" evidence="13">
    <location>
        <begin position="11"/>
        <end position="207"/>
    </location>
</feature>
<keyword evidence="4 7" id="KW-0720">Serine protease</keyword>
<dbReference type="InterPro" id="IPR003111">
    <property type="entry name" value="Lon_prtase_N"/>
</dbReference>
<keyword evidence="7" id="KW-0963">Cytoplasm</keyword>
<dbReference type="InterPro" id="IPR054594">
    <property type="entry name" value="Lon_lid"/>
</dbReference>
<dbReference type="GO" id="GO:0005737">
    <property type="term" value="C:cytoplasm"/>
    <property type="evidence" value="ECO:0007669"/>
    <property type="project" value="UniProtKB-SubCell"/>
</dbReference>
<dbReference type="Gene3D" id="3.40.50.300">
    <property type="entry name" value="P-loop containing nucleotide triphosphate hydrolases"/>
    <property type="match status" value="1"/>
</dbReference>
<dbReference type="InterPro" id="IPR003959">
    <property type="entry name" value="ATPase_AAA_core"/>
</dbReference>
<dbReference type="InterPro" id="IPR014721">
    <property type="entry name" value="Ribsml_uS5_D2-typ_fold_subgr"/>
</dbReference>
<evidence type="ECO:0000256" key="3">
    <source>
        <dbReference type="ARBA" id="ARBA00022801"/>
    </source>
</evidence>
<dbReference type="PANTHER" id="PTHR43718:SF2">
    <property type="entry name" value="LON PROTEASE HOMOLOG, MITOCHONDRIAL"/>
    <property type="match status" value="1"/>
</dbReference>
<dbReference type="PROSITE" id="PS51786">
    <property type="entry name" value="LON_PROTEOLYTIC"/>
    <property type="match status" value="1"/>
</dbReference>
<evidence type="ECO:0000256" key="10">
    <source>
        <dbReference type="PROSITE-ProRule" id="PRU01122"/>
    </source>
</evidence>
<comment type="subcellular location">
    <subcellularLocation>
        <location evidence="7">Cytoplasm</location>
    </subcellularLocation>
</comment>
<dbReference type="Pfam" id="PF05362">
    <property type="entry name" value="Lon_C"/>
    <property type="match status" value="1"/>
</dbReference>
<sequence>MSNNQILPESIYLLPINNRPFFPAQIQPLLIDKNRWVETIKRVFNTKHGCLGLSYVGNNKIVEESPKIKEFPMMGTIVKIHRTDGDQIQLIAQGLRRFKIINWISNKAPFYVEVIYPKENINKESNETRAYAIAMIKGIKELLPNNPLYGEELKKYLNRFSPSDPGPLTDFAAAITSNKGKELQNILETLSILKRMQLVLPLLRKEIEISNLYNEISQKVNLQMHERQRDFFLREQLKLIQKELDIKKDERKTDINTFKKRIKRYNLSTKAKNKINEEINKLKILDIGSPEYSTTRNYLEWLTKIPWGIVSKDIIDIKYARKILNNNHNGLIDIKERIIEFLAECTFKGTVGGSILLLLGPPGVGKTSIGKSIANALGRKFYRISLGGIRDEAEIKGHRRTYVSSMPGKIVQALKDTQVFNPVIMLDEIDKISQTYNNDPASALLEVLDSEQNNEFFDNYLDIKVDLSKVIFICTANQIDTIPIPLYDRMEVIRLCGYIYEEKYTIAKKYLWPRLLKKDNLPKKSIKITSPALKQVIEGYARESGVRTLEKQLHRIIRKSAVKLLLNKNKVIKISKNNLKNYLGLPKFKKEPSLKGIGVVTGLAWTQLGGVTLPIEAVKINNLKNGLKLTGNLGSVMKESAKIAYSYILANINHYKINKKFFNKYFIHLHVPEGAVQKDGPSAGITMTTALISLATLKSITRIIAMTGEITLTGKVLAVGGIREKIVAARRSEIFEILLPKGNKSDFENLPNYLKKNIKIHFVKDYKDVAKLVF</sequence>
<dbReference type="FunFam" id="3.40.50.300:FF:000021">
    <property type="entry name" value="Lon protease homolog"/>
    <property type="match status" value="1"/>
</dbReference>
<feature type="binding site" evidence="9">
    <location>
        <begin position="360"/>
        <end position="367"/>
    </location>
    <ligand>
        <name>ATP</name>
        <dbReference type="ChEBI" id="CHEBI:30616"/>
    </ligand>
</feature>
<keyword evidence="3 7" id="KW-0378">Hydrolase</keyword>
<dbReference type="SUPFAM" id="SSF52540">
    <property type="entry name" value="P-loop containing nucleoside triphosphate hydrolases"/>
    <property type="match status" value="1"/>
</dbReference>
<accession>A0AAU8S2Z2</accession>
<dbReference type="GO" id="GO:0004252">
    <property type="term" value="F:serine-type endopeptidase activity"/>
    <property type="evidence" value="ECO:0007669"/>
    <property type="project" value="UniProtKB-UniRule"/>
</dbReference>
<gene>
    <name evidence="14" type="ORF">O3E_00280</name>
</gene>
<protein>
    <recommendedName>
        <fullName evidence="7">Lon protease</fullName>
        <ecNumber evidence="7">3.4.21.53</ecNumber>
    </recommendedName>
</protein>
<name>A0AAU8S2Z2_9GAMM</name>
<dbReference type="SUPFAM" id="SSF88697">
    <property type="entry name" value="PUA domain-like"/>
    <property type="match status" value="1"/>
</dbReference>
<dbReference type="GeneID" id="66279910"/>
<evidence type="ECO:0000256" key="8">
    <source>
        <dbReference type="PIRSR" id="PIRSR001174-1"/>
    </source>
</evidence>
<comment type="catalytic activity">
    <reaction evidence="6 7 10">
        <text>Hydrolysis of proteins in presence of ATP.</text>
        <dbReference type="EC" id="3.4.21.53"/>
    </reaction>
</comment>
<dbReference type="InterPro" id="IPR008268">
    <property type="entry name" value="Peptidase_S16_AS"/>
</dbReference>
<dbReference type="InterPro" id="IPR046336">
    <property type="entry name" value="Lon_prtase_N_sf"/>
</dbReference>
<dbReference type="PIRSF" id="PIRSF001174">
    <property type="entry name" value="Lon_proteas"/>
    <property type="match status" value="1"/>
</dbReference>
<dbReference type="InterPro" id="IPR004815">
    <property type="entry name" value="Lon_bac/euk-typ"/>
</dbReference>
<dbReference type="Gene3D" id="2.30.130.40">
    <property type="entry name" value="LON domain-like"/>
    <property type="match status" value="1"/>
</dbReference>
<keyword evidence="5 7" id="KW-0067">ATP-binding</keyword>
<dbReference type="InterPro" id="IPR020568">
    <property type="entry name" value="Ribosomal_Su5_D2-typ_SF"/>
</dbReference>
<dbReference type="PROSITE" id="PS51787">
    <property type="entry name" value="LON_N"/>
    <property type="match status" value="1"/>
</dbReference>
<dbReference type="RefSeq" id="WP_014894963.1">
    <property type="nucleotide sequence ID" value="NZ_CP007563.1"/>
</dbReference>
<evidence type="ECO:0000256" key="11">
    <source>
        <dbReference type="RuleBase" id="RU000591"/>
    </source>
</evidence>
<dbReference type="EC" id="3.4.21.53" evidence="7"/>
<dbReference type="CDD" id="cd19500">
    <property type="entry name" value="RecA-like_Lon"/>
    <property type="match status" value="1"/>
</dbReference>
<dbReference type="Gene3D" id="1.20.5.5270">
    <property type="match status" value="1"/>
</dbReference>
<dbReference type="NCBIfam" id="TIGR00763">
    <property type="entry name" value="lon"/>
    <property type="match status" value="1"/>
</dbReference>
<dbReference type="PROSITE" id="PS01046">
    <property type="entry name" value="LON_SER"/>
    <property type="match status" value="1"/>
</dbReference>
<dbReference type="InterPro" id="IPR027065">
    <property type="entry name" value="Lon_Prtase"/>
</dbReference>
<keyword evidence="2 7" id="KW-0547">Nucleotide-binding</keyword>
<dbReference type="PRINTS" id="PR00830">
    <property type="entry name" value="ENDOLAPTASE"/>
</dbReference>
<evidence type="ECO:0000256" key="9">
    <source>
        <dbReference type="PIRSR" id="PIRSR001174-2"/>
    </source>
</evidence>
<evidence type="ECO:0000259" key="12">
    <source>
        <dbReference type="PROSITE" id="PS51786"/>
    </source>
</evidence>
<evidence type="ECO:0000259" key="13">
    <source>
        <dbReference type="PROSITE" id="PS51787"/>
    </source>
</evidence>
<evidence type="ECO:0000313" key="15">
    <source>
        <dbReference type="Proteomes" id="UP000031624"/>
    </source>
</evidence>
<dbReference type="Gene3D" id="1.20.58.1480">
    <property type="match status" value="1"/>
</dbReference>
<dbReference type="EMBL" id="CP007563">
    <property type="protein sequence ID" value="AJF23997.1"/>
    <property type="molecule type" value="Genomic_DNA"/>
</dbReference>
<evidence type="ECO:0000256" key="6">
    <source>
        <dbReference type="ARBA" id="ARBA00050665"/>
    </source>
</evidence>
<proteinExistence type="inferred from homology"/>
<dbReference type="SUPFAM" id="SSF54211">
    <property type="entry name" value="Ribosomal protein S5 domain 2-like"/>
    <property type="match status" value="1"/>
</dbReference>